<name>A0ABW5ED14_9GAMM</name>
<dbReference type="Gene3D" id="3.30.559.30">
    <property type="entry name" value="Nonribosomal peptide synthetase, condensation domain"/>
    <property type="match status" value="2"/>
</dbReference>
<dbReference type="InterPro" id="IPR009081">
    <property type="entry name" value="PP-bd_ACP"/>
</dbReference>
<dbReference type="PROSITE" id="PS00455">
    <property type="entry name" value="AMP_BINDING"/>
    <property type="match status" value="2"/>
</dbReference>
<evidence type="ECO:0000259" key="4">
    <source>
        <dbReference type="PROSITE" id="PS50075"/>
    </source>
</evidence>
<evidence type="ECO:0000256" key="3">
    <source>
        <dbReference type="ARBA" id="ARBA00022553"/>
    </source>
</evidence>
<dbReference type="InterPro" id="IPR001242">
    <property type="entry name" value="Condensation_dom"/>
</dbReference>
<keyword evidence="6" id="KW-1185">Reference proteome</keyword>
<keyword evidence="3" id="KW-0597">Phosphoprotein</keyword>
<comment type="caution">
    <text evidence="5">The sequence shown here is derived from an EMBL/GenBank/DDBJ whole genome shotgun (WGS) entry which is preliminary data.</text>
</comment>
<dbReference type="InterPro" id="IPR036736">
    <property type="entry name" value="ACP-like_sf"/>
</dbReference>
<dbReference type="Gene3D" id="1.10.1200.10">
    <property type="entry name" value="ACP-like"/>
    <property type="match status" value="2"/>
</dbReference>
<organism evidence="5 6">
    <name type="scientific">Microbulbifer halophilus</name>
    <dbReference type="NCBI Taxonomy" id="453963"/>
    <lineage>
        <taxon>Bacteria</taxon>
        <taxon>Pseudomonadati</taxon>
        <taxon>Pseudomonadota</taxon>
        <taxon>Gammaproteobacteria</taxon>
        <taxon>Cellvibrionales</taxon>
        <taxon>Microbulbiferaceae</taxon>
        <taxon>Microbulbifer</taxon>
    </lineage>
</organism>
<dbReference type="InterPro" id="IPR010071">
    <property type="entry name" value="AA_adenyl_dom"/>
</dbReference>
<dbReference type="NCBIfam" id="TIGR01733">
    <property type="entry name" value="AA-adenyl-dom"/>
    <property type="match status" value="2"/>
</dbReference>
<dbReference type="Pfam" id="PF00668">
    <property type="entry name" value="Condensation"/>
    <property type="match status" value="2"/>
</dbReference>
<dbReference type="PANTHER" id="PTHR45527:SF1">
    <property type="entry name" value="FATTY ACID SYNTHASE"/>
    <property type="match status" value="1"/>
</dbReference>
<dbReference type="InterPro" id="IPR044894">
    <property type="entry name" value="TubC_N_sf"/>
</dbReference>
<dbReference type="Gene3D" id="3.30.300.30">
    <property type="match status" value="2"/>
</dbReference>
<dbReference type="Pfam" id="PF00550">
    <property type="entry name" value="PP-binding"/>
    <property type="match status" value="2"/>
</dbReference>
<dbReference type="SMART" id="SM00823">
    <property type="entry name" value="PKS_PP"/>
    <property type="match status" value="2"/>
</dbReference>
<comment type="cofactor">
    <cofactor evidence="1">
        <name>pantetheine 4'-phosphate</name>
        <dbReference type="ChEBI" id="CHEBI:47942"/>
    </cofactor>
</comment>
<dbReference type="SUPFAM" id="SSF47336">
    <property type="entry name" value="ACP-like"/>
    <property type="match status" value="2"/>
</dbReference>
<dbReference type="SUPFAM" id="SSF52777">
    <property type="entry name" value="CoA-dependent acyltransferases"/>
    <property type="match status" value="4"/>
</dbReference>
<dbReference type="Pfam" id="PF00501">
    <property type="entry name" value="AMP-binding"/>
    <property type="match status" value="2"/>
</dbReference>
<dbReference type="InterPro" id="IPR006162">
    <property type="entry name" value="Ppantetheine_attach_site"/>
</dbReference>
<dbReference type="CDD" id="cd12117">
    <property type="entry name" value="A_NRPS_Srf_like"/>
    <property type="match status" value="2"/>
</dbReference>
<dbReference type="InterPro" id="IPR020806">
    <property type="entry name" value="PKS_PP-bd"/>
</dbReference>
<sequence length="2205" mass="241621">MNQRATTVYELIAVLAARDIKLWLEGESLRFSAPPGVFDDELRADVQRHRDDIVALLREEMAVSTPSEMPTAPALERLPLSASEERLWFLYRHEGPSPAYNVLVTMSLDIPVDISCHRRAIGTLVARHETLRTRFAEEDGVPFRVVDQTSMPVTPLIDLSALADETLAAREVDGLVKREEQRLFALDRDLPLHSCVIRLGVSRHVLMMNVHHIATDAWSSGILAREYMQLMDALQAGREPQLSAPAAGYADFAWWQQKELCDGGFDTQLEFWKNTLRGLPPLLDLPTDNPRPAVKRYEGASVRRMLPAATADALNAFCRRQGATLFMGLLAVFKAMLARCCAMQDIAVGTAVAGRPFPELANVVGMFTNTIVIRTNVDQRQSFSELLGTVRDNTFAAQANQSIPFRTVVEHCIGERDLSYTPLYQVSLALNNAAEREVVQLADTGEQFSDNDGIISNAVKDDLSLQFRRFPEGLEFKLTYDIHLFEPDSAERLTVFYTQLLDQVLAAPEVPLASFGLMDASMRERVLDLGRPSIDRAPEGGALENLFRQRCDTAPDAIAVEHGGLQLSYGALDRVAGSYASRLQSLGVAPLDRVALCVDTAVDLVAGMLAILELGAAYVPLDIKHSSQSIEHVVADTGLRVVLCSASAEAVMPNETTCVRIDLADMKSVPDSVRRHRQAAPTLDGSHPAYVMYTSGSTGAPKGVEVPHRAVVRLVRGSDYVEIGPDDVFMQMSNHAFDAATFEVWGALAGGARLVGVNRDQLLDLEQFPLLLRDHKVSAMFITVALFNLLIELDPQALSEVDTVGFGGDAASPATVRRVLEEGKPPRLLNLYGPTENTTFSTWHEIRTPLDAARCFIGQAISGASAYVVDNEDHLAPLGVCGELLVGGSGVALGYIGQPALTAERFVPDPFSREPGARLYRTGDWVRRGPDGVIEYIGRRDKQVKIRGFRVELGEIEDQITAHSAVGNAAAVVHTDDRGDKRVIAYVASEPVSGLEENLRAFLRERLPEYKHPSHYVFLPELPLTPNGKIDRAHLPAFNQPTGKTGIVPPRDDIERQLALLWGELLGVRDISVTDNFFELGGHSLMAITLSVRVRDLLGVDLSTRDVFEHPDLQGLALHIRERRRGGALTLKPIVRVGKRERSVASYMQQRLWFVEQVQGSTGAYNMPIAMRLQASVSVDTIRRAIARIVERHDVLRTAIVEVNGLPKQRVSAAVEVPLGTVDLGDLPAVDEDRVDEILGEAISRPFDLTTAPLLRALLLRIPGGGVILALTLHHIVCDGWSLGVLMGELSALLQDPEADLAELPVQYGDYAHWLGASLEGEALEARLAFWRESLRGAPPLLELRCAKPRPAERNDVGRTLVAQLDRGLSTQLKALAVRENSSLFMLMLGAFDALLAFHAGHGDIVVGTPVANRPRTELEPLIGFFVNTLPLRVQVSADESFLQLLQRVRKTALAAYDYQDTPLDLIVDDLGLERSLAFQPLVQVMFAQENFVDLSTPAKEIEQISLRDNNRTAKFDLNLSFEDRPDGIRLYCEYSCALFDAATVRELLQQYERFLRRACDGPEQPLRDLQAVDLEAERSSVSLVNQHAEAPRDRRSLALQFGDVVRADPQAIALIGSAGEMTYAQLDDASDRLAARLRQAGVVAEAPVGICMSRSPSLVVAVLAVIKAGGAYVPIEQGAAEDRRKMVIKGASVQTVVVDAATEADFRETQVALVRGDLASGEASAGVHTTDLGPDALAYVIHTSGSTGVPKGVAVTHGGVSRLVRNACYLPFEERLRFILSSSVSFDLATFEIWGALLNGGQLVVIETQPSDPAAFTRALRDYRVSALWLTSALFDIWCRYLDSDLPELRFLLVGGDVISPVSCALAHKKLPGVRLINGYGPTENTTFSTWYDIPRAHPEDRPIPIGGSIPNSSCHVLDDDLRPVPVGAPGILYVGGHGLARGYMGRADMTAELFLPNPCGQTQGARLYCTGDRVILGEDGQLIYLGRRDRQVKIRGFRVEPGEVEAVLRRREEVADAAVLVHFAEGGERQLIAFAVARDPDDDLAGLRDALRSSVPDYMVPASLVTLDTMPINASGKIDRALLETRVTLPQVERAYAEPQTPTEAEIAAIWEEVLSRSRIGRHDNFFDLGGHSLLAAQVCAQVDRQFGIELPVRTLYSAVDLATFAHSVEEAVGFERFLDSVDLDTLSDEEADRLLARMQEEA</sequence>
<dbReference type="InterPro" id="IPR000873">
    <property type="entry name" value="AMP-dep_synth/lig_dom"/>
</dbReference>
<dbReference type="PANTHER" id="PTHR45527">
    <property type="entry name" value="NONRIBOSOMAL PEPTIDE SYNTHETASE"/>
    <property type="match status" value="1"/>
</dbReference>
<reference evidence="6" key="1">
    <citation type="journal article" date="2019" name="Int. J. Syst. Evol. Microbiol.">
        <title>The Global Catalogue of Microorganisms (GCM) 10K type strain sequencing project: providing services to taxonomists for standard genome sequencing and annotation.</title>
        <authorList>
            <consortium name="The Broad Institute Genomics Platform"/>
            <consortium name="The Broad Institute Genome Sequencing Center for Infectious Disease"/>
            <person name="Wu L."/>
            <person name="Ma J."/>
        </authorList>
    </citation>
    <scope>NUCLEOTIDE SEQUENCE [LARGE SCALE GENOMIC DNA]</scope>
    <source>
        <strain evidence="6">KCTC 12848</strain>
    </source>
</reference>
<protein>
    <submittedName>
        <fullName evidence="5">Non-ribosomal peptide synthetase</fullName>
    </submittedName>
</protein>
<keyword evidence="2" id="KW-0596">Phosphopantetheine</keyword>
<dbReference type="Pfam" id="PF18563">
    <property type="entry name" value="TubC_N"/>
    <property type="match status" value="1"/>
</dbReference>
<dbReference type="PROSITE" id="PS50075">
    <property type="entry name" value="CARRIER"/>
    <property type="match status" value="2"/>
</dbReference>
<feature type="domain" description="Carrier" evidence="4">
    <location>
        <begin position="1049"/>
        <end position="1124"/>
    </location>
</feature>
<dbReference type="InterPro" id="IPR023213">
    <property type="entry name" value="CAT-like_dom_sf"/>
</dbReference>
<dbReference type="Gene3D" id="1.10.10.1830">
    <property type="entry name" value="Non-ribosomal peptide synthase, adenylation domain"/>
    <property type="match status" value="1"/>
</dbReference>
<evidence type="ECO:0000256" key="2">
    <source>
        <dbReference type="ARBA" id="ARBA00022450"/>
    </source>
</evidence>
<dbReference type="InterPro" id="IPR025110">
    <property type="entry name" value="AMP-bd_C"/>
</dbReference>
<dbReference type="Pfam" id="PF13193">
    <property type="entry name" value="AMP-binding_C"/>
    <property type="match status" value="2"/>
</dbReference>
<dbReference type="InterPro" id="IPR041464">
    <property type="entry name" value="TubC_N"/>
</dbReference>
<feature type="domain" description="Carrier" evidence="4">
    <location>
        <begin position="2100"/>
        <end position="2175"/>
    </location>
</feature>
<dbReference type="PROSITE" id="PS00012">
    <property type="entry name" value="PHOSPHOPANTETHEINE"/>
    <property type="match status" value="2"/>
</dbReference>
<dbReference type="Gene3D" id="3.30.559.10">
    <property type="entry name" value="Chloramphenicol acetyltransferase-like domain"/>
    <property type="match status" value="2"/>
</dbReference>
<accession>A0ABW5ED14</accession>
<dbReference type="InterPro" id="IPR020845">
    <property type="entry name" value="AMP-binding_CS"/>
</dbReference>
<dbReference type="InterPro" id="IPR045851">
    <property type="entry name" value="AMP-bd_C_sf"/>
</dbReference>
<dbReference type="Proteomes" id="UP001597425">
    <property type="component" value="Unassembled WGS sequence"/>
</dbReference>
<gene>
    <name evidence="5" type="ORF">ACFSKX_13750</name>
</gene>
<evidence type="ECO:0000256" key="1">
    <source>
        <dbReference type="ARBA" id="ARBA00001957"/>
    </source>
</evidence>
<evidence type="ECO:0000313" key="6">
    <source>
        <dbReference type="Proteomes" id="UP001597425"/>
    </source>
</evidence>
<proteinExistence type="predicted"/>
<evidence type="ECO:0000313" key="5">
    <source>
        <dbReference type="EMBL" id="MFD2311486.1"/>
    </source>
</evidence>
<dbReference type="SUPFAM" id="SSF56801">
    <property type="entry name" value="Acetyl-CoA synthetase-like"/>
    <property type="match status" value="2"/>
</dbReference>
<dbReference type="Gene3D" id="2.30.38.10">
    <property type="entry name" value="Luciferase, Domain 3"/>
    <property type="match status" value="2"/>
</dbReference>
<dbReference type="CDD" id="cd19531">
    <property type="entry name" value="LCL_NRPS-like"/>
    <property type="match status" value="2"/>
</dbReference>
<dbReference type="Gene3D" id="3.40.50.980">
    <property type="match status" value="4"/>
</dbReference>
<dbReference type="EMBL" id="JBHUJD010000018">
    <property type="protein sequence ID" value="MFD2311486.1"/>
    <property type="molecule type" value="Genomic_DNA"/>
</dbReference>
<dbReference type="RefSeq" id="WP_265723207.1">
    <property type="nucleotide sequence ID" value="NZ_JAPIVK010000041.1"/>
</dbReference>